<sequence length="159" mass="18218">MFKALHASRDSNTCRSYQIKKKNTYAYYQTSSRLLVSILLCWFLSWVRRPEHHSFIPRPSLTPYSESRLSRCRPVAARLPLPRAPSYCSIEGTLVRCALGTYEYYVVCSSSQRASFRPGGRTSVMEYVFLGLISRSSGLPTREMLQALHTLTVSCRYSE</sequence>
<dbReference type="EMBL" id="JAGMUV010000007">
    <property type="protein sequence ID" value="KAH7148772.1"/>
    <property type="molecule type" value="Genomic_DNA"/>
</dbReference>
<proteinExistence type="predicted"/>
<dbReference type="Proteomes" id="UP000738349">
    <property type="component" value="Unassembled WGS sequence"/>
</dbReference>
<protein>
    <submittedName>
        <fullName evidence="2">Uncharacterized protein</fullName>
    </submittedName>
</protein>
<reference evidence="2" key="1">
    <citation type="journal article" date="2021" name="Nat. Commun.">
        <title>Genetic determinants of endophytism in the Arabidopsis root mycobiome.</title>
        <authorList>
            <person name="Mesny F."/>
            <person name="Miyauchi S."/>
            <person name="Thiergart T."/>
            <person name="Pickel B."/>
            <person name="Atanasova L."/>
            <person name="Karlsson M."/>
            <person name="Huettel B."/>
            <person name="Barry K.W."/>
            <person name="Haridas S."/>
            <person name="Chen C."/>
            <person name="Bauer D."/>
            <person name="Andreopoulos W."/>
            <person name="Pangilinan J."/>
            <person name="LaButti K."/>
            <person name="Riley R."/>
            <person name="Lipzen A."/>
            <person name="Clum A."/>
            <person name="Drula E."/>
            <person name="Henrissat B."/>
            <person name="Kohler A."/>
            <person name="Grigoriev I.V."/>
            <person name="Martin F.M."/>
            <person name="Hacquard S."/>
        </authorList>
    </citation>
    <scope>NUCLEOTIDE SEQUENCE</scope>
    <source>
        <strain evidence="2">MPI-CAGE-AT-0147</strain>
    </source>
</reference>
<keyword evidence="1" id="KW-0472">Membrane</keyword>
<accession>A0A9P9J7X1</accession>
<keyword evidence="1" id="KW-0812">Transmembrane</keyword>
<feature type="transmembrane region" description="Helical" evidence="1">
    <location>
        <begin position="25"/>
        <end position="47"/>
    </location>
</feature>
<name>A0A9P9J7X1_9HYPO</name>
<keyword evidence="3" id="KW-1185">Reference proteome</keyword>
<gene>
    <name evidence="2" type="ORF">EDB81DRAFT_793289</name>
</gene>
<comment type="caution">
    <text evidence="2">The sequence shown here is derived from an EMBL/GenBank/DDBJ whole genome shotgun (WGS) entry which is preliminary data.</text>
</comment>
<keyword evidence="1" id="KW-1133">Transmembrane helix</keyword>
<evidence type="ECO:0000313" key="3">
    <source>
        <dbReference type="Proteomes" id="UP000738349"/>
    </source>
</evidence>
<evidence type="ECO:0000256" key="1">
    <source>
        <dbReference type="SAM" id="Phobius"/>
    </source>
</evidence>
<organism evidence="2 3">
    <name type="scientific">Dactylonectria macrodidyma</name>
    <dbReference type="NCBI Taxonomy" id="307937"/>
    <lineage>
        <taxon>Eukaryota</taxon>
        <taxon>Fungi</taxon>
        <taxon>Dikarya</taxon>
        <taxon>Ascomycota</taxon>
        <taxon>Pezizomycotina</taxon>
        <taxon>Sordariomycetes</taxon>
        <taxon>Hypocreomycetidae</taxon>
        <taxon>Hypocreales</taxon>
        <taxon>Nectriaceae</taxon>
        <taxon>Dactylonectria</taxon>
    </lineage>
</organism>
<dbReference type="AlphaFoldDB" id="A0A9P9J7X1"/>
<evidence type="ECO:0000313" key="2">
    <source>
        <dbReference type="EMBL" id="KAH7148772.1"/>
    </source>
</evidence>